<evidence type="ECO:0000256" key="4">
    <source>
        <dbReference type="ARBA" id="ARBA00022692"/>
    </source>
</evidence>
<keyword evidence="10" id="KW-1185">Reference proteome</keyword>
<dbReference type="PANTHER" id="PTHR12137">
    <property type="entry name" value="CARBOHYDRATE SULFOTRANSFERASE"/>
    <property type="match status" value="1"/>
</dbReference>
<accession>A9V7N0</accession>
<comment type="subcellular location">
    <subcellularLocation>
        <location evidence="1">Golgi apparatus membrane</location>
        <topology evidence="1">Single-pass type II membrane protein</topology>
    </subcellularLocation>
</comment>
<dbReference type="GO" id="GO:0016051">
    <property type="term" value="P:carbohydrate biosynthetic process"/>
    <property type="evidence" value="ECO:0007669"/>
    <property type="project" value="InterPro"/>
</dbReference>
<keyword evidence="7" id="KW-0472">Membrane</keyword>
<dbReference type="InParanoid" id="A9V7N0"/>
<name>A9V7N0_MONBE</name>
<dbReference type="Pfam" id="PF03567">
    <property type="entry name" value="Sulfotransfer_2"/>
    <property type="match status" value="1"/>
</dbReference>
<evidence type="ECO:0000256" key="3">
    <source>
        <dbReference type="ARBA" id="ARBA00022679"/>
    </source>
</evidence>
<reference evidence="9 10" key="1">
    <citation type="journal article" date="2008" name="Nature">
        <title>The genome of the choanoflagellate Monosiga brevicollis and the origin of metazoans.</title>
        <authorList>
            <consortium name="JGI Sequencing"/>
            <person name="King N."/>
            <person name="Westbrook M.J."/>
            <person name="Young S.L."/>
            <person name="Kuo A."/>
            <person name="Abedin M."/>
            <person name="Chapman J."/>
            <person name="Fairclough S."/>
            <person name="Hellsten U."/>
            <person name="Isogai Y."/>
            <person name="Letunic I."/>
            <person name="Marr M."/>
            <person name="Pincus D."/>
            <person name="Putnam N."/>
            <person name="Rokas A."/>
            <person name="Wright K.J."/>
            <person name="Zuzow R."/>
            <person name="Dirks W."/>
            <person name="Good M."/>
            <person name="Goodstein D."/>
            <person name="Lemons D."/>
            <person name="Li W."/>
            <person name="Lyons J.B."/>
            <person name="Morris A."/>
            <person name="Nichols S."/>
            <person name="Richter D.J."/>
            <person name="Salamov A."/>
            <person name="Bork P."/>
            <person name="Lim W.A."/>
            <person name="Manning G."/>
            <person name="Miller W.T."/>
            <person name="McGinnis W."/>
            <person name="Shapiro H."/>
            <person name="Tjian R."/>
            <person name="Grigoriev I.V."/>
            <person name="Rokhsar D."/>
        </authorList>
    </citation>
    <scope>NUCLEOTIDE SEQUENCE [LARGE SCALE GENOMIC DNA]</scope>
    <source>
        <strain evidence="10">MX1 / ATCC 50154</strain>
    </source>
</reference>
<evidence type="ECO:0000256" key="7">
    <source>
        <dbReference type="ARBA" id="ARBA00023136"/>
    </source>
</evidence>
<evidence type="ECO:0008006" key="11">
    <source>
        <dbReference type="Google" id="ProtNLM"/>
    </source>
</evidence>
<keyword evidence="5" id="KW-1133">Transmembrane helix</keyword>
<dbReference type="GO" id="GO:0000139">
    <property type="term" value="C:Golgi membrane"/>
    <property type="evidence" value="ECO:0007669"/>
    <property type="project" value="UniProtKB-SubCell"/>
</dbReference>
<dbReference type="AlphaFoldDB" id="A9V7N0"/>
<keyword evidence="4" id="KW-0812">Transmembrane</keyword>
<dbReference type="InterPro" id="IPR005331">
    <property type="entry name" value="Sulfotransferase"/>
</dbReference>
<evidence type="ECO:0000313" key="9">
    <source>
        <dbReference type="EMBL" id="EDQ86405.1"/>
    </source>
</evidence>
<dbReference type="PANTHER" id="PTHR12137:SF54">
    <property type="entry name" value="CARBOHYDRATE SULFOTRANSFERASE"/>
    <property type="match status" value="1"/>
</dbReference>
<keyword evidence="3" id="KW-0808">Transferase</keyword>
<proteinExistence type="inferred from homology"/>
<protein>
    <recommendedName>
        <fullName evidence="11">Carbohydrate sulfotransferase</fullName>
    </recommendedName>
</protein>
<sequence length="209" mass="23881">MVDKIALDDSFFRFAIVRHPWDRIVSGYRSKFEGDCRHDPACLVKSYRFPSHVAKLPYLTFHQFVQELFKQAPADMDPHFRPAHYMCEFGNFPYDALLDLSEPEEMDHVGERLGFEFTFSQFVATHTAKYNSSTYFGGRTHTVFPCNAQTVKLVQLIYAADAAFMGYNFTHAYESCIMHGLSKVPSEKDVVMTAAKQAEMAANSAHNDH</sequence>
<evidence type="ECO:0000256" key="1">
    <source>
        <dbReference type="ARBA" id="ARBA00004323"/>
    </source>
</evidence>
<dbReference type="Proteomes" id="UP000001357">
    <property type="component" value="Unassembled WGS sequence"/>
</dbReference>
<evidence type="ECO:0000256" key="6">
    <source>
        <dbReference type="ARBA" id="ARBA00023034"/>
    </source>
</evidence>
<dbReference type="EMBL" id="CH991566">
    <property type="protein sequence ID" value="EDQ86405.1"/>
    <property type="molecule type" value="Genomic_DNA"/>
</dbReference>
<dbReference type="InterPro" id="IPR018011">
    <property type="entry name" value="Carb_sulfotrans_8-10"/>
</dbReference>
<evidence type="ECO:0000313" key="10">
    <source>
        <dbReference type="Proteomes" id="UP000001357"/>
    </source>
</evidence>
<evidence type="ECO:0000256" key="8">
    <source>
        <dbReference type="ARBA" id="ARBA00023180"/>
    </source>
</evidence>
<keyword evidence="6" id="KW-0333">Golgi apparatus</keyword>
<dbReference type="GeneID" id="5894096"/>
<comment type="similarity">
    <text evidence="2">Belongs to the sulfotransferase 2 family.</text>
</comment>
<evidence type="ECO:0000256" key="2">
    <source>
        <dbReference type="ARBA" id="ARBA00006339"/>
    </source>
</evidence>
<keyword evidence="8" id="KW-0325">Glycoprotein</keyword>
<dbReference type="KEGG" id="mbr:MONBRDRAFT_33808"/>
<feature type="non-terminal residue" evidence="9">
    <location>
        <position position="209"/>
    </location>
</feature>
<evidence type="ECO:0000256" key="5">
    <source>
        <dbReference type="ARBA" id="ARBA00022989"/>
    </source>
</evidence>
<dbReference type="RefSeq" id="XP_001748795.1">
    <property type="nucleotide sequence ID" value="XM_001748743.1"/>
</dbReference>
<dbReference type="GO" id="GO:0008146">
    <property type="term" value="F:sulfotransferase activity"/>
    <property type="evidence" value="ECO:0007669"/>
    <property type="project" value="InterPro"/>
</dbReference>
<organism evidence="9 10">
    <name type="scientific">Monosiga brevicollis</name>
    <name type="common">Choanoflagellate</name>
    <dbReference type="NCBI Taxonomy" id="81824"/>
    <lineage>
        <taxon>Eukaryota</taxon>
        <taxon>Choanoflagellata</taxon>
        <taxon>Craspedida</taxon>
        <taxon>Salpingoecidae</taxon>
        <taxon>Monosiga</taxon>
    </lineage>
</organism>
<gene>
    <name evidence="9" type="ORF">MONBRDRAFT_33808</name>
</gene>